<evidence type="ECO:0000256" key="1">
    <source>
        <dbReference type="SAM" id="MobiDB-lite"/>
    </source>
</evidence>
<protein>
    <submittedName>
        <fullName evidence="2">Uncharacterized protein</fullName>
    </submittedName>
</protein>
<dbReference type="AlphaFoldDB" id="A0A1E3NHL4"/>
<reference evidence="2 3" key="1">
    <citation type="journal article" date="2016" name="Proc. Natl. Acad. Sci. U.S.A.">
        <title>Comparative genomics of biotechnologically important yeasts.</title>
        <authorList>
            <person name="Riley R."/>
            <person name="Haridas S."/>
            <person name="Wolfe K.H."/>
            <person name="Lopes M.R."/>
            <person name="Hittinger C.T."/>
            <person name="Goeker M."/>
            <person name="Salamov A.A."/>
            <person name="Wisecaver J.H."/>
            <person name="Long T.M."/>
            <person name="Calvey C.H."/>
            <person name="Aerts A.L."/>
            <person name="Barry K.W."/>
            <person name="Choi C."/>
            <person name="Clum A."/>
            <person name="Coughlan A.Y."/>
            <person name="Deshpande S."/>
            <person name="Douglass A.P."/>
            <person name="Hanson S.J."/>
            <person name="Klenk H.-P."/>
            <person name="LaButti K.M."/>
            <person name="Lapidus A."/>
            <person name="Lindquist E.A."/>
            <person name="Lipzen A.M."/>
            <person name="Meier-Kolthoff J.P."/>
            <person name="Ohm R.A."/>
            <person name="Otillar R.P."/>
            <person name="Pangilinan J.L."/>
            <person name="Peng Y."/>
            <person name="Rokas A."/>
            <person name="Rosa C.A."/>
            <person name="Scheuner C."/>
            <person name="Sibirny A.A."/>
            <person name="Slot J.C."/>
            <person name="Stielow J.B."/>
            <person name="Sun H."/>
            <person name="Kurtzman C.P."/>
            <person name="Blackwell M."/>
            <person name="Grigoriev I.V."/>
            <person name="Jeffries T.W."/>
        </authorList>
    </citation>
    <scope>NUCLEOTIDE SEQUENCE [LARGE SCALE GENOMIC DNA]</scope>
    <source>
        <strain evidence="2 3">NRRL Y-2026</strain>
    </source>
</reference>
<dbReference type="EMBL" id="KV454005">
    <property type="protein sequence ID" value="ODQ45048.1"/>
    <property type="molecule type" value="Genomic_DNA"/>
</dbReference>
<name>A0A1E3NHL4_9ASCO</name>
<keyword evidence="3" id="KW-1185">Reference proteome</keyword>
<dbReference type="RefSeq" id="XP_019016161.1">
    <property type="nucleotide sequence ID" value="XM_019161220.1"/>
</dbReference>
<proteinExistence type="predicted"/>
<evidence type="ECO:0000313" key="3">
    <source>
        <dbReference type="Proteomes" id="UP000094455"/>
    </source>
</evidence>
<organism evidence="2 3">
    <name type="scientific">Pichia membranifaciens NRRL Y-2026</name>
    <dbReference type="NCBI Taxonomy" id="763406"/>
    <lineage>
        <taxon>Eukaryota</taxon>
        <taxon>Fungi</taxon>
        <taxon>Dikarya</taxon>
        <taxon>Ascomycota</taxon>
        <taxon>Saccharomycotina</taxon>
        <taxon>Pichiomycetes</taxon>
        <taxon>Pichiales</taxon>
        <taxon>Pichiaceae</taxon>
        <taxon>Pichia</taxon>
    </lineage>
</organism>
<accession>A0A1E3NHL4</accession>
<feature type="region of interest" description="Disordered" evidence="1">
    <location>
        <begin position="1"/>
        <end position="86"/>
    </location>
</feature>
<dbReference type="GeneID" id="30177907"/>
<sequence>MVFKNIFQTDIDETENKNLSDEASAAKASGHTGEGPNAAYRSNSGFALDAGEKDGEGSDDADDGYGNEKERVHENSTSAERGYPNLKLKKESVYSELAETASHSTLLSGGSLTEEELKILIEEKRRKNLEASIRFRLKKKTRQTI</sequence>
<gene>
    <name evidence="2" type="ORF">PICMEDRAFT_164660</name>
</gene>
<dbReference type="Proteomes" id="UP000094455">
    <property type="component" value="Unassembled WGS sequence"/>
</dbReference>
<evidence type="ECO:0000313" key="2">
    <source>
        <dbReference type="EMBL" id="ODQ45048.1"/>
    </source>
</evidence>